<dbReference type="AlphaFoldDB" id="A0AA48M2I6"/>
<gene>
    <name evidence="1" type="ORF">AMST5_01963</name>
</gene>
<proteinExistence type="predicted"/>
<accession>A0AA48M2I6</accession>
<dbReference type="EMBL" id="OY288114">
    <property type="protein sequence ID" value="CAJ0867533.1"/>
    <property type="molecule type" value="Genomic_DNA"/>
</dbReference>
<reference evidence="1" key="1">
    <citation type="submission" date="2023-07" db="EMBL/GenBank/DDBJ databases">
        <authorList>
            <person name="Pelsma A.J. K."/>
        </authorList>
    </citation>
    <scope>NUCLEOTIDE SEQUENCE</scope>
</reference>
<evidence type="ECO:0000313" key="1">
    <source>
        <dbReference type="EMBL" id="CAJ0867533.1"/>
    </source>
</evidence>
<name>A0AA48M2I6_9ZZZZ</name>
<protein>
    <submittedName>
        <fullName evidence="1">Uncharacterized protein</fullName>
    </submittedName>
</protein>
<sequence>MNALPYLSKPSTHSLNDAELLACDAVLECASALSVESAALIAASAGADLAGVEARLWTCRRVLTAAITSWREAVPTGSSNDGGVGV</sequence>
<organism evidence="1">
    <name type="scientific">freshwater sediment metagenome</name>
    <dbReference type="NCBI Taxonomy" id="556182"/>
    <lineage>
        <taxon>unclassified sequences</taxon>
        <taxon>metagenomes</taxon>
        <taxon>ecological metagenomes</taxon>
    </lineage>
</organism>